<dbReference type="EMBL" id="DF968299">
    <property type="protein sequence ID" value="GAP49346.1"/>
    <property type="molecule type" value="Genomic_DNA"/>
</dbReference>
<proteinExistence type="predicted"/>
<evidence type="ECO:0000256" key="1">
    <source>
        <dbReference type="SAM" id="MobiDB-lite"/>
    </source>
</evidence>
<reference evidence="2" key="1">
    <citation type="journal article" date="2015" name="Genome Announc.">
        <title>Draft Genome Sequence of Thiostrepton-Producing Streptomyces azureus ATCC 14921.</title>
        <authorList>
            <person name="Sakihara K."/>
            <person name="Maeda J."/>
            <person name="Tashiro K."/>
            <person name="Fujino Y."/>
            <person name="Kuhara S."/>
            <person name="Ohshima T."/>
            <person name="Ogata S."/>
            <person name="Doi K."/>
        </authorList>
    </citation>
    <scope>NUCLEOTIDE SEQUENCE [LARGE SCALE GENOMIC DNA]</scope>
    <source>
        <strain evidence="2">ATCC14921</strain>
    </source>
</reference>
<dbReference type="AlphaFoldDB" id="A0A0K8PNA1"/>
<name>A0A0K8PNA1_STRAJ</name>
<gene>
    <name evidence="2" type="ORF">SAZU_4210</name>
</gene>
<evidence type="ECO:0000313" key="2">
    <source>
        <dbReference type="EMBL" id="GAP49346.1"/>
    </source>
</evidence>
<feature type="compositionally biased region" description="Basic and acidic residues" evidence="1">
    <location>
        <begin position="1"/>
        <end position="16"/>
    </location>
</feature>
<sequence length="68" mass="7824">MINLPREVESPKEKLGAEPSATFRTHVDGPYYFIDPETSRVLEQTSELDVTPLIRTTYLKVGWTDRID</sequence>
<dbReference type="Proteomes" id="UP000053859">
    <property type="component" value="Unassembled WGS sequence"/>
</dbReference>
<accession>A0A0K8PNA1</accession>
<dbReference type="RefSeq" id="WP_059419194.1">
    <property type="nucleotide sequence ID" value="NZ_DF968299.1"/>
</dbReference>
<evidence type="ECO:0000313" key="3">
    <source>
        <dbReference type="Proteomes" id="UP000053859"/>
    </source>
</evidence>
<feature type="region of interest" description="Disordered" evidence="1">
    <location>
        <begin position="1"/>
        <end position="21"/>
    </location>
</feature>
<dbReference type="PATRIC" id="fig|146537.3.peg.4424"/>
<keyword evidence="3" id="KW-1185">Reference proteome</keyword>
<protein>
    <submittedName>
        <fullName evidence="2">RagB/SusD domain-containing protein</fullName>
    </submittedName>
</protein>
<organism evidence="2 3">
    <name type="scientific">Streptomyces azureus</name>
    <dbReference type="NCBI Taxonomy" id="146537"/>
    <lineage>
        <taxon>Bacteria</taxon>
        <taxon>Bacillati</taxon>
        <taxon>Actinomycetota</taxon>
        <taxon>Actinomycetes</taxon>
        <taxon>Kitasatosporales</taxon>
        <taxon>Streptomycetaceae</taxon>
        <taxon>Streptomyces</taxon>
    </lineage>
</organism>